<dbReference type="AlphaFoldDB" id="A0A386HUJ8"/>
<evidence type="ECO:0000259" key="1">
    <source>
        <dbReference type="Pfam" id="PF00156"/>
    </source>
</evidence>
<dbReference type="CDD" id="cd06223">
    <property type="entry name" value="PRTases_typeI"/>
    <property type="match status" value="1"/>
</dbReference>
<dbReference type="GO" id="GO:0016757">
    <property type="term" value="F:glycosyltransferase activity"/>
    <property type="evidence" value="ECO:0007669"/>
    <property type="project" value="UniProtKB-KW"/>
</dbReference>
<keyword evidence="2" id="KW-0808">Transferase</keyword>
<organism evidence="2 3">
    <name type="scientific">Arachidicoccus soli</name>
    <dbReference type="NCBI Taxonomy" id="2341117"/>
    <lineage>
        <taxon>Bacteria</taxon>
        <taxon>Pseudomonadati</taxon>
        <taxon>Bacteroidota</taxon>
        <taxon>Chitinophagia</taxon>
        <taxon>Chitinophagales</taxon>
        <taxon>Chitinophagaceae</taxon>
        <taxon>Arachidicoccus</taxon>
    </lineage>
</organism>
<dbReference type="PANTHER" id="PTHR11608">
    <property type="entry name" value="BIFUNCTIONAL PROTEIN PYRR"/>
    <property type="match status" value="1"/>
</dbReference>
<keyword evidence="2" id="KW-0328">Glycosyltransferase</keyword>
<dbReference type="InterPro" id="IPR029057">
    <property type="entry name" value="PRTase-like"/>
</dbReference>
<dbReference type="InterPro" id="IPR000836">
    <property type="entry name" value="PRTase_dom"/>
</dbReference>
<dbReference type="OrthoDB" id="664757at2"/>
<sequence length="165" mass="18578">MTQHSILSKESAQEKLHRMALEIAENIGEGEGGLILIGIEKNGVAIAEKIKAFLIKYYRENVEVLSLSLNKDFPEDILLNKVMDLNDKNIVLIDDVSNSGKTLLYALKPLLEYHPKRIQTLVMIERMHKLFPIKPDYVGLSLATTSQDHIHVIIENGDLVGVTFE</sequence>
<reference evidence="2 3" key="1">
    <citation type="submission" date="2018-09" db="EMBL/GenBank/DDBJ databases">
        <title>Arachidicoccus sp. nov., a bacterium isolated from soil.</title>
        <authorList>
            <person name="Weon H.-Y."/>
            <person name="Kwon S.-W."/>
            <person name="Lee S.A."/>
        </authorList>
    </citation>
    <scope>NUCLEOTIDE SEQUENCE [LARGE SCALE GENOMIC DNA]</scope>
    <source>
        <strain evidence="2 3">KIS59-12</strain>
    </source>
</reference>
<dbReference type="KEGG" id="ark:D6B99_01650"/>
<dbReference type="Gene3D" id="3.40.50.2020">
    <property type="match status" value="1"/>
</dbReference>
<keyword evidence="3" id="KW-1185">Reference proteome</keyword>
<accession>A0A386HUJ8</accession>
<dbReference type="EMBL" id="CP032489">
    <property type="protein sequence ID" value="AYD49241.1"/>
    <property type="molecule type" value="Genomic_DNA"/>
</dbReference>
<dbReference type="Pfam" id="PF00156">
    <property type="entry name" value="Pribosyltran"/>
    <property type="match status" value="1"/>
</dbReference>
<protein>
    <submittedName>
        <fullName evidence="2">Phosphoribosyltransferase</fullName>
    </submittedName>
</protein>
<dbReference type="SUPFAM" id="SSF53271">
    <property type="entry name" value="PRTase-like"/>
    <property type="match status" value="1"/>
</dbReference>
<evidence type="ECO:0000313" key="2">
    <source>
        <dbReference type="EMBL" id="AYD49241.1"/>
    </source>
</evidence>
<dbReference type="Proteomes" id="UP000266118">
    <property type="component" value="Chromosome"/>
</dbReference>
<gene>
    <name evidence="2" type="ORF">D6B99_01650</name>
</gene>
<dbReference type="PANTHER" id="PTHR11608:SF0">
    <property type="entry name" value="BIFUNCTIONAL PROTEIN PYRR"/>
    <property type="match status" value="1"/>
</dbReference>
<feature type="domain" description="Phosphoribosyltransferase" evidence="1">
    <location>
        <begin position="7"/>
        <end position="146"/>
    </location>
</feature>
<dbReference type="RefSeq" id="WP_119990787.1">
    <property type="nucleotide sequence ID" value="NZ_CP032489.1"/>
</dbReference>
<name>A0A386HUJ8_9BACT</name>
<evidence type="ECO:0000313" key="3">
    <source>
        <dbReference type="Proteomes" id="UP000266118"/>
    </source>
</evidence>
<proteinExistence type="predicted"/>
<dbReference type="InterPro" id="IPR050137">
    <property type="entry name" value="PyrR_bifunctional"/>
</dbReference>